<dbReference type="PROSITE" id="PS50878">
    <property type="entry name" value="RT_POL"/>
    <property type="match status" value="1"/>
</dbReference>
<dbReference type="InterPro" id="IPR000477">
    <property type="entry name" value="RT_dom"/>
</dbReference>
<evidence type="ECO:0000259" key="1">
    <source>
        <dbReference type="PROSITE" id="PS50878"/>
    </source>
</evidence>
<reference evidence="2 3" key="1">
    <citation type="submission" date="2020-12" db="EMBL/GenBank/DDBJ databases">
        <title>Concerted genomic and epigenomic changes stabilize Arabidopsis allopolyploids.</title>
        <authorList>
            <person name="Chen Z."/>
        </authorList>
    </citation>
    <scope>NUCLEOTIDE SEQUENCE [LARGE SCALE GENOMIC DNA]</scope>
    <source>
        <strain evidence="2">Allo738</strain>
        <tissue evidence="2">Leaf</tissue>
    </source>
</reference>
<accession>A0A8T1YDL6</accession>
<dbReference type="EMBL" id="JAEFBK010000012">
    <property type="protein sequence ID" value="KAG7543972.1"/>
    <property type="molecule type" value="Genomic_DNA"/>
</dbReference>
<protein>
    <submittedName>
        <fullName evidence="2">Reverse transcriptase domain</fullName>
    </submittedName>
</protein>
<keyword evidence="2" id="KW-0695">RNA-directed DNA polymerase</keyword>
<evidence type="ECO:0000313" key="3">
    <source>
        <dbReference type="Proteomes" id="UP000694240"/>
    </source>
</evidence>
<gene>
    <name evidence="2" type="ORF">ISN45_Aa07g038470</name>
</gene>
<dbReference type="PANTHER" id="PTHR33116">
    <property type="entry name" value="REVERSE TRANSCRIPTASE ZINC-BINDING DOMAIN-CONTAINING PROTEIN-RELATED-RELATED"/>
    <property type="match status" value="1"/>
</dbReference>
<keyword evidence="2" id="KW-0808">Transferase</keyword>
<organism evidence="2 3">
    <name type="scientific">Arabidopsis thaliana x Arabidopsis arenosa</name>
    <dbReference type="NCBI Taxonomy" id="1240361"/>
    <lineage>
        <taxon>Eukaryota</taxon>
        <taxon>Viridiplantae</taxon>
        <taxon>Streptophyta</taxon>
        <taxon>Embryophyta</taxon>
        <taxon>Tracheophyta</taxon>
        <taxon>Spermatophyta</taxon>
        <taxon>Magnoliopsida</taxon>
        <taxon>eudicotyledons</taxon>
        <taxon>Gunneridae</taxon>
        <taxon>Pentapetalae</taxon>
        <taxon>rosids</taxon>
        <taxon>malvids</taxon>
        <taxon>Brassicales</taxon>
        <taxon>Brassicaceae</taxon>
        <taxon>Camelineae</taxon>
        <taxon>Arabidopsis</taxon>
    </lineage>
</organism>
<dbReference type="Pfam" id="PF00078">
    <property type="entry name" value="RVT_1"/>
    <property type="match status" value="1"/>
</dbReference>
<keyword evidence="3" id="KW-1185">Reference proteome</keyword>
<keyword evidence="2" id="KW-0548">Nucleotidyltransferase</keyword>
<comment type="caution">
    <text evidence="2">The sequence shown here is derived from an EMBL/GenBank/DDBJ whole genome shotgun (WGS) entry which is preliminary data.</text>
</comment>
<evidence type="ECO:0000313" key="2">
    <source>
        <dbReference type="EMBL" id="KAG7543972.1"/>
    </source>
</evidence>
<dbReference type="Proteomes" id="UP000694240">
    <property type="component" value="Chromosome 12"/>
</dbReference>
<sequence>MPLEDWSRTGVVITNAADIKQAAVNHFQQFLQLHPEGVELPSLPQMEELLDYRCTTQQSSDLVRPITAAEIKSVVFAMPRAGSTFMRATSNSGLRQGCALSPYLYVLASNMLSRMLNKAAKMGKINLHPHCRRVEVTHLSFANDILIFSDGSPSSIAGIVAFFDEFAVMSGLRINESKSSIFTAGKEKHLAVHAASTHGICSSSLPIRYLGLPLTTWSMTRLDYEPLIDKIKRRMLSWLPQQCLDKIESLCSAFLWSGSPYIHSKAKVAWEDVCLPKEEGGSVIRRLQDSSRVYSLSLIWRLLTSSGSLWVAWTREHLLYSTIWRCGSNGPRSSKAGHGSDGGTGELHYQNRVWIYRSGVMVQTSISQFFQRKTLRINSEIERTRFSAWGVIQPLCFCGEPNESRDHLFFACLYTFSIWSALTSRILGRMLSPDWSRTLTSIRSSRLSKQDNTLLRMIFQSTLYLVWRERNGQNHNNGSNAASVLVNMIDKIIRDRISTLPLTTTGQLGDLHHRWAHMRGF</sequence>
<dbReference type="PANTHER" id="PTHR33116:SF80">
    <property type="entry name" value="REVERSE TRANSCRIPTASE ZINC-BINDING DOMAIN-CONTAINING PROTEIN"/>
    <property type="match status" value="1"/>
</dbReference>
<proteinExistence type="predicted"/>
<dbReference type="AlphaFoldDB" id="A0A8T1YDL6"/>
<feature type="domain" description="Reverse transcriptase" evidence="1">
    <location>
        <begin position="1"/>
        <end position="214"/>
    </location>
</feature>
<dbReference type="GO" id="GO:0003964">
    <property type="term" value="F:RNA-directed DNA polymerase activity"/>
    <property type="evidence" value="ECO:0007669"/>
    <property type="project" value="UniProtKB-KW"/>
</dbReference>
<name>A0A8T1YDL6_9BRAS</name>